<dbReference type="InterPro" id="IPR023333">
    <property type="entry name" value="Proteasome_suB-type"/>
</dbReference>
<proteinExistence type="inferred from homology"/>
<dbReference type="GeneTree" id="ENSGT00940000155114"/>
<evidence type="ECO:0000256" key="5">
    <source>
        <dbReference type="ARBA" id="ARBA00022801"/>
    </source>
</evidence>
<evidence type="ECO:0000256" key="2">
    <source>
        <dbReference type="ARBA" id="ARBA00022490"/>
    </source>
</evidence>
<dbReference type="RGD" id="2321312">
    <property type="gene designation" value="Psmb6l1"/>
</dbReference>
<dbReference type="PRINTS" id="PR00141">
    <property type="entry name" value="PROTEASOME"/>
</dbReference>
<evidence type="ECO:0000313" key="9">
    <source>
        <dbReference type="Ensembl" id="ENSRNOP00000102680.1"/>
    </source>
</evidence>
<dbReference type="InterPro" id="IPR000243">
    <property type="entry name" value="Pept_T1A_subB"/>
</dbReference>
<keyword evidence="6 8" id="KW-0647">Proteasome</keyword>
<protein>
    <recommendedName>
        <fullName evidence="8">Proteasome subunit beta</fullName>
    </recommendedName>
</protein>
<comment type="subunit">
    <text evidence="8">Component of the proteasome complex.</text>
</comment>
<keyword evidence="5" id="KW-0378">Hydrolase</keyword>
<comment type="subcellular location">
    <subcellularLocation>
        <location evidence="8">Cytoplasm</location>
    </subcellularLocation>
    <subcellularLocation>
        <location evidence="8">Nucleus</location>
    </subcellularLocation>
</comment>
<dbReference type="Proteomes" id="UP000002494">
    <property type="component" value="Chromosome 2"/>
</dbReference>
<dbReference type="InterPro" id="IPR016050">
    <property type="entry name" value="Proteasome_bsu_CS"/>
</dbReference>
<evidence type="ECO:0000256" key="4">
    <source>
        <dbReference type="ARBA" id="ARBA00022698"/>
    </source>
</evidence>
<keyword evidence="7 8" id="KW-0539">Nucleus</keyword>
<dbReference type="InterPro" id="IPR001353">
    <property type="entry name" value="Proteasome_sua/b"/>
</dbReference>
<keyword evidence="10" id="KW-1185">Reference proteome</keyword>
<name>A0ABK0LML8_RAT</name>
<dbReference type="PROSITE" id="PS00854">
    <property type="entry name" value="PROTEASOME_BETA_1"/>
    <property type="match status" value="1"/>
</dbReference>
<dbReference type="PANTHER" id="PTHR32194:SF14">
    <property type="entry name" value="PROTEASOME SUBUNIT BETA"/>
    <property type="match status" value="1"/>
</dbReference>
<sequence length="225" mass="23867">MAAALAVRGAISAPAFGPEALTPDWENREVSTGTTIMAVQFDGGVVLGADSRTTTGSYIANRVTDKLTPIHDHIFCCRSGSAADTQAVADAVTYQLGFHSIELNEPPLVHTAASLFKEMCYRYREDLMAGIIIAGWDPQEGGQSFAIGGSGSSYIYGYVDATYREGMTKDECLQFTANALALAMERDGSSGGVIRLAAIQQSGVERQVLLGDQIPKVTISTLPPP</sequence>
<keyword evidence="3" id="KW-0645">Protease</keyword>
<evidence type="ECO:0000313" key="10">
    <source>
        <dbReference type="Proteomes" id="UP000002494"/>
    </source>
</evidence>
<dbReference type="Ensembl" id="ENSRNOT00000121168.1">
    <property type="protein sequence ID" value="ENSRNOP00000102680.1"/>
    <property type="gene ID" value="ENSRNOG00000011827.5"/>
</dbReference>
<dbReference type="Gene3D" id="3.60.20.10">
    <property type="entry name" value="Glutamine Phosphoribosylpyrophosphate, subunit 1, domain 1"/>
    <property type="match status" value="1"/>
</dbReference>
<dbReference type="PANTHER" id="PTHR32194">
    <property type="entry name" value="METALLOPROTEASE TLDD"/>
    <property type="match status" value="1"/>
</dbReference>
<evidence type="ECO:0000256" key="3">
    <source>
        <dbReference type="ARBA" id="ARBA00022670"/>
    </source>
</evidence>
<dbReference type="InterPro" id="IPR029055">
    <property type="entry name" value="Ntn_hydrolases_N"/>
</dbReference>
<reference evidence="9" key="3">
    <citation type="submission" date="2025-09" db="UniProtKB">
        <authorList>
            <consortium name="Ensembl"/>
        </authorList>
    </citation>
    <scope>IDENTIFICATION</scope>
    <source>
        <strain evidence="9">Brown Norway</strain>
    </source>
</reference>
<dbReference type="Pfam" id="PF00227">
    <property type="entry name" value="Proteasome"/>
    <property type="match status" value="1"/>
</dbReference>
<gene>
    <name evidence="9" type="primary">Psmb6l1</name>
</gene>
<comment type="function">
    <text evidence="8">Component of the proteasome, a multicatalytic proteinase complex which is characterized by its ability to cleave peptides with Arg, Phe, Tyr, Leu, and Glu adjacent to the leaving group at neutral or slightly basic pH. The proteasome has an ATP-dependent proteolytic activity.</text>
</comment>
<reference evidence="9" key="1">
    <citation type="submission" date="2024-01" db="EMBL/GenBank/DDBJ databases">
        <title>GRCr8: a new rat reference genome assembly contstructed from accurate long reads and long range scaffolding.</title>
        <authorList>
            <person name="Doris P.A."/>
            <person name="Kalbfleisch T."/>
            <person name="Li K."/>
            <person name="Howe K."/>
            <person name="Wood J."/>
        </authorList>
    </citation>
    <scope>NUCLEOTIDE SEQUENCE [LARGE SCALE GENOMIC DNA]</scope>
    <source>
        <strain evidence="9">Brown Norway</strain>
    </source>
</reference>
<keyword evidence="4" id="KW-0888">Threonine protease</keyword>
<reference evidence="9" key="2">
    <citation type="submission" date="2025-08" db="UniProtKB">
        <authorList>
            <consortium name="Ensembl"/>
        </authorList>
    </citation>
    <scope>IDENTIFICATION</scope>
    <source>
        <strain evidence="9">Brown Norway</strain>
    </source>
</reference>
<comment type="similarity">
    <text evidence="8">Belongs to the peptidase T1B family.</text>
</comment>
<evidence type="ECO:0000256" key="7">
    <source>
        <dbReference type="ARBA" id="ARBA00023242"/>
    </source>
</evidence>
<accession>A0ABK0LML8</accession>
<dbReference type="PROSITE" id="PS51476">
    <property type="entry name" value="PROTEASOME_BETA_2"/>
    <property type="match status" value="1"/>
</dbReference>
<organism evidence="9 10">
    <name type="scientific">Rattus norvegicus</name>
    <name type="common">Rat</name>
    <dbReference type="NCBI Taxonomy" id="10116"/>
    <lineage>
        <taxon>Eukaryota</taxon>
        <taxon>Metazoa</taxon>
        <taxon>Chordata</taxon>
        <taxon>Craniata</taxon>
        <taxon>Vertebrata</taxon>
        <taxon>Euteleostomi</taxon>
        <taxon>Mammalia</taxon>
        <taxon>Eutheria</taxon>
        <taxon>Euarchontoglires</taxon>
        <taxon>Glires</taxon>
        <taxon>Rodentia</taxon>
        <taxon>Myomorpha</taxon>
        <taxon>Muroidea</taxon>
        <taxon>Muridae</taxon>
        <taxon>Murinae</taxon>
        <taxon>Rattus</taxon>
    </lineage>
</organism>
<evidence type="ECO:0000256" key="1">
    <source>
        <dbReference type="ARBA" id="ARBA00001198"/>
    </source>
</evidence>
<dbReference type="CDD" id="cd03762">
    <property type="entry name" value="proteasome_beta_type_6"/>
    <property type="match status" value="1"/>
</dbReference>
<evidence type="ECO:0000256" key="8">
    <source>
        <dbReference type="RuleBase" id="RU004203"/>
    </source>
</evidence>
<dbReference type="SUPFAM" id="SSF56235">
    <property type="entry name" value="N-terminal nucleophile aminohydrolases (Ntn hydrolases)"/>
    <property type="match status" value="1"/>
</dbReference>
<comment type="catalytic activity">
    <reaction evidence="1">
        <text>Cleavage of peptide bonds with very broad specificity.</text>
        <dbReference type="EC" id="3.4.25.1"/>
    </reaction>
</comment>
<evidence type="ECO:0000256" key="6">
    <source>
        <dbReference type="ARBA" id="ARBA00022942"/>
    </source>
</evidence>
<keyword evidence="2 8" id="KW-0963">Cytoplasm</keyword>